<proteinExistence type="inferred from homology"/>
<keyword evidence="6" id="KW-0687">Ribonucleoprotein</keyword>
<evidence type="ECO:0000256" key="2">
    <source>
        <dbReference type="ARBA" id="ARBA00007814"/>
    </source>
</evidence>
<evidence type="ECO:0000313" key="8">
    <source>
        <dbReference type="EMBL" id="UXC18433.1"/>
    </source>
</evidence>
<organism evidence="8 9">
    <name type="scientific">Comamonas squillarum</name>
    <dbReference type="NCBI Taxonomy" id="2977320"/>
    <lineage>
        <taxon>Bacteria</taxon>
        <taxon>Pseudomonadati</taxon>
        <taxon>Pseudomonadota</taxon>
        <taxon>Betaproteobacteria</taxon>
        <taxon>Burkholderiales</taxon>
        <taxon>Comamonadaceae</taxon>
        <taxon>Comamonas</taxon>
    </lineage>
</organism>
<dbReference type="InterPro" id="IPR056800">
    <property type="entry name" value="vWA_Ro60"/>
</dbReference>
<dbReference type="EMBL" id="CP104377">
    <property type="protein sequence ID" value="UXC18433.1"/>
    <property type="molecule type" value="Genomic_DNA"/>
</dbReference>
<dbReference type="InterPro" id="IPR040322">
    <property type="entry name" value="TROVE2"/>
</dbReference>
<evidence type="ECO:0000256" key="3">
    <source>
        <dbReference type="ARBA" id="ARBA00022490"/>
    </source>
</evidence>
<dbReference type="InterPro" id="IPR036465">
    <property type="entry name" value="vWFA_dom_sf"/>
</dbReference>
<dbReference type="SUPFAM" id="SSF53300">
    <property type="entry name" value="vWA-like"/>
    <property type="match status" value="1"/>
</dbReference>
<evidence type="ECO:0000259" key="7">
    <source>
        <dbReference type="PROSITE" id="PS50988"/>
    </source>
</evidence>
<protein>
    <submittedName>
        <fullName evidence="8">TROVE domain-containing protein</fullName>
    </submittedName>
</protein>
<evidence type="ECO:0000256" key="4">
    <source>
        <dbReference type="ARBA" id="ARBA00022723"/>
    </source>
</evidence>
<dbReference type="InterPro" id="IPR037214">
    <property type="entry name" value="TROVE_dom_sf"/>
</dbReference>
<accession>A0ABY5ZX05</accession>
<keyword evidence="5" id="KW-0694">RNA-binding</keyword>
<dbReference type="Gene3D" id="3.40.50.410">
    <property type="entry name" value="von Willebrand factor, type A domain"/>
    <property type="match status" value="1"/>
</dbReference>
<reference evidence="8" key="1">
    <citation type="submission" date="2022-09" db="EMBL/GenBank/DDBJ databases">
        <title>Bacterial diversity in gut of crayfish and pufferfish.</title>
        <authorList>
            <person name="Huang Y."/>
        </authorList>
    </citation>
    <scope>NUCLEOTIDE SEQUENCE</scope>
    <source>
        <strain evidence="8">PR12</strain>
    </source>
</reference>
<evidence type="ECO:0000313" key="9">
    <source>
        <dbReference type="Proteomes" id="UP001058290"/>
    </source>
</evidence>
<dbReference type="Pfam" id="PF05731">
    <property type="entry name" value="TROVE"/>
    <property type="match status" value="1"/>
</dbReference>
<dbReference type="PANTHER" id="PTHR14202">
    <property type="entry name" value="60 KDA RIBONUCLEOPROTEIN SSA/RO"/>
    <property type="match status" value="1"/>
</dbReference>
<keyword evidence="9" id="KW-1185">Reference proteome</keyword>
<dbReference type="PROSITE" id="PS50988">
    <property type="entry name" value="TROVE"/>
    <property type="match status" value="1"/>
</dbReference>
<dbReference type="RefSeq" id="WP_260719055.1">
    <property type="nucleotide sequence ID" value="NZ_CP104377.1"/>
</dbReference>
<gene>
    <name evidence="8" type="ORF">N4T19_22580</name>
</gene>
<dbReference type="SUPFAM" id="SSF140864">
    <property type="entry name" value="TROVE domain-like"/>
    <property type="match status" value="1"/>
</dbReference>
<name>A0ABY5ZX05_9BURK</name>
<feature type="domain" description="TROVE" evidence="7">
    <location>
        <begin position="20"/>
        <end position="330"/>
    </location>
</feature>
<dbReference type="PANTHER" id="PTHR14202:SF0">
    <property type="entry name" value="RNA-BINDING PROTEIN RO60"/>
    <property type="match status" value="1"/>
</dbReference>
<dbReference type="Proteomes" id="UP001058290">
    <property type="component" value="Chromosome"/>
</dbReference>
<dbReference type="Pfam" id="PF25045">
    <property type="entry name" value="vWA_Ro60"/>
    <property type="match status" value="1"/>
</dbReference>
<comment type="similarity">
    <text evidence="2">Belongs to the Ro 60 kDa family.</text>
</comment>
<evidence type="ECO:0000256" key="6">
    <source>
        <dbReference type="ARBA" id="ARBA00023274"/>
    </source>
</evidence>
<sequence length="525" mass="56569">MVNLQLFQTYKGSQLATADATNQSGMAAYAFGPQHQLAQMALTGCLGQTFYASPQDQLSQLMDVLAKVEAPFIAKTAIYARERGYMKDMPATLAAVLAVRDVELLAQIFPRVVDNGKMLRNFVQILRSGVLGRKSLGTRPKKLVQQWLLTATEKQLLNAAIGNQPSLADVVKMVHPKPQEAWRAAWFAWLIGKSYDEASLPPITLAFERFKRAVAQGQMPEQVPEVPFQMLTALGLGAQQWAQIASQGSWQMMRQNLNTLARHGVFELPGMAERVAAKLQDAAAVAKARAMPYQLLAAYQAAGQQVPAAVAEALQDAMELATANVPQFAGRVAVCPDVSGSMHSSVTGYRAGATSAVRCIDVAGLMAAAVLRKNREARVLPFECKVVPLSLNGRDSVMTNASRLAAVGGGGTNCSAPLKLLADEKAAVDLVILVSDNESWVDGKRSGATETMQQWARIKQRNPAAKLVCIDIQPYATTQAQERADILNIGGFSDAVFDVVARFAEGKLGAAHWVGEIEQIVLPAQ</sequence>
<keyword evidence="3" id="KW-0963">Cytoplasm</keyword>
<dbReference type="InterPro" id="IPR008858">
    <property type="entry name" value="TROVE_dom"/>
</dbReference>
<evidence type="ECO:0000256" key="1">
    <source>
        <dbReference type="ARBA" id="ARBA00004496"/>
    </source>
</evidence>
<keyword evidence="4" id="KW-0479">Metal-binding</keyword>
<comment type="subcellular location">
    <subcellularLocation>
        <location evidence="1">Cytoplasm</location>
    </subcellularLocation>
</comment>
<evidence type="ECO:0000256" key="5">
    <source>
        <dbReference type="ARBA" id="ARBA00022884"/>
    </source>
</evidence>